<evidence type="ECO:0000256" key="5">
    <source>
        <dbReference type="ARBA" id="ARBA00022801"/>
    </source>
</evidence>
<reference evidence="9 10" key="1">
    <citation type="submission" date="2022-07" db="EMBL/GenBank/DDBJ databases">
        <title>Mucilaginibacter sp. JC4.</title>
        <authorList>
            <person name="Le V."/>
            <person name="Ko S.-R."/>
            <person name="Ahn C.-Y."/>
            <person name="Oh H.-M."/>
        </authorList>
    </citation>
    <scope>NUCLEOTIDE SEQUENCE [LARGE SCALE GENOMIC DNA]</scope>
    <source>
        <strain evidence="9 10">JC4</strain>
    </source>
</reference>
<dbReference type="SUPFAM" id="SSF88723">
    <property type="entry name" value="PIN domain-like"/>
    <property type="match status" value="1"/>
</dbReference>
<dbReference type="InterPro" id="IPR002716">
    <property type="entry name" value="PIN_dom"/>
</dbReference>
<evidence type="ECO:0000256" key="2">
    <source>
        <dbReference type="ARBA" id="ARBA00022649"/>
    </source>
</evidence>
<keyword evidence="5" id="KW-0378">Hydrolase</keyword>
<dbReference type="CDD" id="cd18741">
    <property type="entry name" value="PIN_VapC4-5_FitB-like"/>
    <property type="match status" value="1"/>
</dbReference>
<keyword evidence="3" id="KW-0540">Nuclease</keyword>
<keyword evidence="2" id="KW-1277">Toxin-antitoxin system</keyword>
<gene>
    <name evidence="9" type="ORF">NPE20_23915</name>
</gene>
<dbReference type="Pfam" id="PF01850">
    <property type="entry name" value="PIN"/>
    <property type="match status" value="1"/>
</dbReference>
<dbReference type="InterPro" id="IPR029060">
    <property type="entry name" value="PIN-like_dom_sf"/>
</dbReference>
<dbReference type="Proteomes" id="UP001204376">
    <property type="component" value="Unassembled WGS sequence"/>
</dbReference>
<organism evidence="9 10">
    <name type="scientific">Mucilaginibacter aquariorum</name>
    <dbReference type="NCBI Taxonomy" id="2967225"/>
    <lineage>
        <taxon>Bacteria</taxon>
        <taxon>Pseudomonadati</taxon>
        <taxon>Bacteroidota</taxon>
        <taxon>Sphingobacteriia</taxon>
        <taxon>Sphingobacteriales</taxon>
        <taxon>Sphingobacteriaceae</taxon>
        <taxon>Mucilaginibacter</taxon>
    </lineage>
</organism>
<dbReference type="PANTHER" id="PTHR33653">
    <property type="entry name" value="RIBONUCLEASE VAPC2"/>
    <property type="match status" value="1"/>
</dbReference>
<evidence type="ECO:0000313" key="10">
    <source>
        <dbReference type="Proteomes" id="UP001204376"/>
    </source>
</evidence>
<dbReference type="EMBL" id="JANHOH010000011">
    <property type="protein sequence ID" value="MCQ6961043.1"/>
    <property type="molecule type" value="Genomic_DNA"/>
</dbReference>
<accession>A0ABT1TAS9</accession>
<dbReference type="PANTHER" id="PTHR33653:SF1">
    <property type="entry name" value="RIBONUCLEASE VAPC2"/>
    <property type="match status" value="1"/>
</dbReference>
<name>A0ABT1TAS9_9SPHI</name>
<evidence type="ECO:0000256" key="1">
    <source>
        <dbReference type="ARBA" id="ARBA00001946"/>
    </source>
</evidence>
<evidence type="ECO:0000256" key="6">
    <source>
        <dbReference type="ARBA" id="ARBA00022842"/>
    </source>
</evidence>
<evidence type="ECO:0000256" key="4">
    <source>
        <dbReference type="ARBA" id="ARBA00022723"/>
    </source>
</evidence>
<dbReference type="InterPro" id="IPR050556">
    <property type="entry name" value="Type_II_TA_system_RNase"/>
</dbReference>
<proteinExistence type="inferred from homology"/>
<dbReference type="RefSeq" id="WP_256541211.1">
    <property type="nucleotide sequence ID" value="NZ_JANHOH010000011.1"/>
</dbReference>
<comment type="caution">
    <text evidence="9">The sequence shown here is derived from an EMBL/GenBank/DDBJ whole genome shotgun (WGS) entry which is preliminary data.</text>
</comment>
<sequence length="122" mass="13781">MVLCDTNILINLFNGNANTLKSLNDIGLDNIAISDITVMELYQGMGNKAELLQMKKKLKFYDTIQIDIQTSVLATELIEKFRLSHSLQIPDAIIGATAIIHQIPLFTYNIKDFTFMPHLQLL</sequence>
<keyword evidence="4" id="KW-0479">Metal-binding</keyword>
<evidence type="ECO:0000256" key="3">
    <source>
        <dbReference type="ARBA" id="ARBA00022722"/>
    </source>
</evidence>
<comment type="cofactor">
    <cofactor evidence="1">
        <name>Mg(2+)</name>
        <dbReference type="ChEBI" id="CHEBI:18420"/>
    </cofactor>
</comment>
<keyword evidence="6" id="KW-0460">Magnesium</keyword>
<dbReference type="Gene3D" id="3.40.50.1010">
    <property type="entry name" value="5'-nuclease"/>
    <property type="match status" value="1"/>
</dbReference>
<protein>
    <submittedName>
        <fullName evidence="9">Type II toxin-antitoxin system VapC family toxin</fullName>
    </submittedName>
</protein>
<evidence type="ECO:0000313" key="9">
    <source>
        <dbReference type="EMBL" id="MCQ6961043.1"/>
    </source>
</evidence>
<evidence type="ECO:0000256" key="7">
    <source>
        <dbReference type="ARBA" id="ARBA00038093"/>
    </source>
</evidence>
<comment type="similarity">
    <text evidence="7">Belongs to the PINc/VapC protein family.</text>
</comment>
<keyword evidence="10" id="KW-1185">Reference proteome</keyword>
<feature type="domain" description="PIN" evidence="8">
    <location>
        <begin position="2"/>
        <end position="109"/>
    </location>
</feature>
<evidence type="ECO:0000259" key="8">
    <source>
        <dbReference type="Pfam" id="PF01850"/>
    </source>
</evidence>